<evidence type="ECO:0000259" key="2">
    <source>
        <dbReference type="Pfam" id="PF13590"/>
    </source>
</evidence>
<name>A0A5C6VA99_9BURK</name>
<organism evidence="3 4">
    <name type="scientific">Paraburkholderia azotifigens</name>
    <dbReference type="NCBI Taxonomy" id="2057004"/>
    <lineage>
        <taxon>Bacteria</taxon>
        <taxon>Pseudomonadati</taxon>
        <taxon>Pseudomonadota</taxon>
        <taxon>Betaproteobacteria</taxon>
        <taxon>Burkholderiales</taxon>
        <taxon>Burkholderiaceae</taxon>
        <taxon>Paraburkholderia</taxon>
    </lineage>
</organism>
<keyword evidence="1" id="KW-0732">Signal</keyword>
<gene>
    <name evidence="3" type="ORF">FRZ40_40615</name>
</gene>
<evidence type="ECO:0000256" key="1">
    <source>
        <dbReference type="SAM" id="SignalP"/>
    </source>
</evidence>
<dbReference type="AlphaFoldDB" id="A0A5C6VA99"/>
<dbReference type="EMBL" id="VOQS01000005">
    <property type="protein sequence ID" value="TXC80565.1"/>
    <property type="molecule type" value="Genomic_DNA"/>
</dbReference>
<dbReference type="InterPro" id="IPR025411">
    <property type="entry name" value="DUF4136"/>
</dbReference>
<dbReference type="PROSITE" id="PS51257">
    <property type="entry name" value="PROKAR_LIPOPROTEIN"/>
    <property type="match status" value="1"/>
</dbReference>
<feature type="domain" description="DUF4136" evidence="2">
    <location>
        <begin position="41"/>
        <end position="170"/>
    </location>
</feature>
<accession>A0A5C6VA99</accession>
<sequence>MKKMLGGAAVVVASVAGLAGCAGVTTDVQVSGTALVLQGERTYAIVPTPSQETGAAREQYVALIHSELGNYGLVDRAADRASYMLSLAYDTRPAAVGVSVDGCADAACGGGTKPGFAPFGREYRHSMTLRLFESATGKEVYKVTATSLDRNADTLHPIPWLVKSAFAQFPFTGYGSWRVKLRSGEAGGTPEVVTAKQIGR</sequence>
<reference evidence="3 4" key="1">
    <citation type="journal article" date="2018" name="Int. J. Syst. Evol. Microbiol.">
        <title>Paraburkholderia azotifigens sp. nov., a nitrogen-fixing bacterium isolated from paddy soil.</title>
        <authorList>
            <person name="Choi G.M."/>
            <person name="Im W.T."/>
        </authorList>
    </citation>
    <scope>NUCLEOTIDE SEQUENCE [LARGE SCALE GENOMIC DNA]</scope>
    <source>
        <strain evidence="3 4">NF 2-5-3</strain>
    </source>
</reference>
<proteinExistence type="predicted"/>
<dbReference type="Proteomes" id="UP000321776">
    <property type="component" value="Unassembled WGS sequence"/>
</dbReference>
<feature type="chain" id="PRO_5022663773" evidence="1">
    <location>
        <begin position="20"/>
        <end position="200"/>
    </location>
</feature>
<evidence type="ECO:0000313" key="3">
    <source>
        <dbReference type="EMBL" id="TXC80565.1"/>
    </source>
</evidence>
<dbReference type="Pfam" id="PF13590">
    <property type="entry name" value="DUF4136"/>
    <property type="match status" value="1"/>
</dbReference>
<evidence type="ECO:0000313" key="4">
    <source>
        <dbReference type="Proteomes" id="UP000321776"/>
    </source>
</evidence>
<protein>
    <submittedName>
        <fullName evidence="3">DUF4136 domain-containing protein</fullName>
    </submittedName>
</protein>
<feature type="signal peptide" evidence="1">
    <location>
        <begin position="1"/>
        <end position="19"/>
    </location>
</feature>
<comment type="caution">
    <text evidence="3">The sequence shown here is derived from an EMBL/GenBank/DDBJ whole genome shotgun (WGS) entry which is preliminary data.</text>
</comment>